<keyword evidence="2" id="KW-1185">Reference proteome</keyword>
<dbReference type="NCBIfam" id="TIGR04088">
    <property type="entry name" value="cognate_SipW"/>
    <property type="match status" value="1"/>
</dbReference>
<reference evidence="1 2" key="1">
    <citation type="submission" date="2022-01" db="EMBL/GenBank/DDBJ databases">
        <authorList>
            <person name="Huang Y."/>
        </authorList>
    </citation>
    <scope>NUCLEOTIDE SEQUENCE [LARGE SCALE GENOMIC DNA]</scope>
    <source>
        <strain evidence="1 2">HY366</strain>
    </source>
</reference>
<accession>A0ABS9IWP1</accession>
<gene>
    <name evidence="1" type="ORF">L5G33_16085</name>
</gene>
<evidence type="ECO:0000313" key="2">
    <source>
        <dbReference type="Proteomes" id="UP001200110"/>
    </source>
</evidence>
<evidence type="ECO:0000313" key="1">
    <source>
        <dbReference type="EMBL" id="MCF8589974.1"/>
    </source>
</evidence>
<organism evidence="1 2">
    <name type="scientific">Gordonia liuliyuniae</name>
    <dbReference type="NCBI Taxonomy" id="2911517"/>
    <lineage>
        <taxon>Bacteria</taxon>
        <taxon>Bacillati</taxon>
        <taxon>Actinomycetota</taxon>
        <taxon>Actinomycetes</taxon>
        <taxon>Mycobacteriales</taxon>
        <taxon>Gordoniaceae</taxon>
        <taxon>Gordonia</taxon>
    </lineage>
</organism>
<dbReference type="EMBL" id="JAKKOR010000012">
    <property type="protein sequence ID" value="MCF8589974.1"/>
    <property type="molecule type" value="Genomic_DNA"/>
</dbReference>
<dbReference type="Proteomes" id="UP001200110">
    <property type="component" value="Unassembled WGS sequence"/>
</dbReference>
<protein>
    <submittedName>
        <fullName evidence="1">Alternate-type signal peptide domain-containing protein</fullName>
    </submittedName>
</protein>
<proteinExistence type="predicted"/>
<dbReference type="RefSeq" id="WP_236999174.1">
    <property type="nucleotide sequence ID" value="NZ_JAKKOR010000012.1"/>
</dbReference>
<dbReference type="InterPro" id="IPR024006">
    <property type="entry name" value="Alt_signal_exp_actinobact"/>
</dbReference>
<comment type="caution">
    <text evidence="1">The sequence shown here is derived from an EMBL/GenBank/DDBJ whole genome shotgun (WGS) entry which is preliminary data.</text>
</comment>
<name>A0ABS9IWP1_9ACTN</name>
<sequence length="174" mass="17613">MNRKTKGALAVGAGAIILLGGAGSFALWSDTEDIAGGNITAGDFGLDCGTDGAWTDKSPTMNGGTAVDPAADLMVPGDIWEYAGNCTVKATGKNIAATLGVDLGTANVPSDNFAVTTTVNGTDTTTTPISVTNGQSLPVAVRVNFLESTPNLEDVHAQVTVSGMKITLNQVRPS</sequence>
<dbReference type="NCBIfam" id="TIGR04089">
    <property type="entry name" value="exp_by_SipW_III"/>
    <property type="match status" value="1"/>
</dbReference>
<dbReference type="InterPro" id="IPR023833">
    <property type="entry name" value="Signal_pept_SipW-depend-type"/>
</dbReference>